<dbReference type="PRINTS" id="PR00455">
    <property type="entry name" value="HTHTETR"/>
</dbReference>
<dbReference type="GO" id="GO:0003677">
    <property type="term" value="F:DNA binding"/>
    <property type="evidence" value="ECO:0007669"/>
    <property type="project" value="UniProtKB-UniRule"/>
</dbReference>
<evidence type="ECO:0000313" key="7">
    <source>
        <dbReference type="EMBL" id="SQA65586.1"/>
    </source>
</evidence>
<dbReference type="InterPro" id="IPR011075">
    <property type="entry name" value="TetR_C"/>
</dbReference>
<dbReference type="InterPro" id="IPR009057">
    <property type="entry name" value="Homeodomain-like_sf"/>
</dbReference>
<reference evidence="7 8" key="1">
    <citation type="submission" date="2018-06" db="EMBL/GenBank/DDBJ databases">
        <authorList>
            <consortium name="Pathogen Informatics"/>
            <person name="Doyle S."/>
        </authorList>
    </citation>
    <scope>NUCLEOTIDE SEQUENCE [LARGE SCALE GENOMIC DNA]</scope>
    <source>
        <strain evidence="7 8">NCTC11967</strain>
    </source>
</reference>
<dbReference type="RefSeq" id="WP_038257291.1">
    <property type="nucleotide sequence ID" value="NZ_UAVL01000022.1"/>
</dbReference>
<accession>A0AB38G322</accession>
<dbReference type="PROSITE" id="PS50977">
    <property type="entry name" value="HTH_TETR_2"/>
    <property type="match status" value="1"/>
</dbReference>
<dbReference type="InterPro" id="IPR001647">
    <property type="entry name" value="HTH_TetR"/>
</dbReference>
<feature type="region of interest" description="Disordered" evidence="5">
    <location>
        <begin position="1"/>
        <end position="26"/>
    </location>
</feature>
<evidence type="ECO:0000256" key="2">
    <source>
        <dbReference type="ARBA" id="ARBA00023125"/>
    </source>
</evidence>
<name>A0AB38G322_9ENTR</name>
<dbReference type="SUPFAM" id="SSF46689">
    <property type="entry name" value="Homeodomain-like"/>
    <property type="match status" value="1"/>
</dbReference>
<keyword evidence="3" id="KW-0804">Transcription</keyword>
<organism evidence="7 8">
    <name type="scientific">Yokenella regensburgei</name>
    <dbReference type="NCBI Taxonomy" id="158877"/>
    <lineage>
        <taxon>Bacteria</taxon>
        <taxon>Pseudomonadati</taxon>
        <taxon>Pseudomonadota</taxon>
        <taxon>Gammaproteobacteria</taxon>
        <taxon>Enterobacterales</taxon>
        <taxon>Enterobacteriaceae</taxon>
        <taxon>Yokenella</taxon>
    </lineage>
</organism>
<proteinExistence type="predicted"/>
<dbReference type="SUPFAM" id="SSF48498">
    <property type="entry name" value="Tetracyclin repressor-like, C-terminal domain"/>
    <property type="match status" value="1"/>
</dbReference>
<dbReference type="Gene3D" id="1.10.357.10">
    <property type="entry name" value="Tetracycline Repressor, domain 2"/>
    <property type="match status" value="1"/>
</dbReference>
<dbReference type="Proteomes" id="UP000251313">
    <property type="component" value="Unassembled WGS sequence"/>
</dbReference>
<dbReference type="InterPro" id="IPR036271">
    <property type="entry name" value="Tet_transcr_reg_TetR-rel_C_sf"/>
</dbReference>
<dbReference type="Pfam" id="PF00440">
    <property type="entry name" value="TetR_N"/>
    <property type="match status" value="1"/>
</dbReference>
<evidence type="ECO:0000256" key="4">
    <source>
        <dbReference type="PROSITE-ProRule" id="PRU00335"/>
    </source>
</evidence>
<feature type="domain" description="HTH tetR-type" evidence="6">
    <location>
        <begin position="31"/>
        <end position="91"/>
    </location>
</feature>
<sequence>MSSELSANSPTDSATPRRKRGRPPKAVSVQLDVKRTIIRTGVEVLTESPFSASSLDYILKRAGVPKGSFYYYFESKEAFGMAVLEQYDSFFARLLQRTLGDETRLPLDRIAAFVDAAASGMAKYQFNRGCAVGNLAHEVAKLPPAFRQKLMQVFDQWEAKLAVCLRDAVAAGQIAHHVDINIQASFFWTGWEGAVLRARLEQTRRPLDLFLQGFIAGLSVSN</sequence>
<evidence type="ECO:0000313" key="8">
    <source>
        <dbReference type="Proteomes" id="UP000251313"/>
    </source>
</evidence>
<dbReference type="AlphaFoldDB" id="A0AB38G322"/>
<feature type="DNA-binding region" description="H-T-H motif" evidence="4">
    <location>
        <begin position="54"/>
        <end position="73"/>
    </location>
</feature>
<protein>
    <submittedName>
        <fullName evidence="7">HTH-type transcriptional repressor nemR</fullName>
    </submittedName>
</protein>
<keyword evidence="2 4" id="KW-0238">DNA-binding</keyword>
<comment type="caution">
    <text evidence="7">The sequence shown here is derived from an EMBL/GenBank/DDBJ whole genome shotgun (WGS) entry which is preliminary data.</text>
</comment>
<gene>
    <name evidence="7" type="primary">nemR_2</name>
    <name evidence="7" type="ORF">NCTC11967_04622</name>
</gene>
<dbReference type="EMBL" id="UAVL01000022">
    <property type="protein sequence ID" value="SQA65586.1"/>
    <property type="molecule type" value="Genomic_DNA"/>
</dbReference>
<dbReference type="Pfam" id="PF16925">
    <property type="entry name" value="TetR_C_13"/>
    <property type="match status" value="1"/>
</dbReference>
<dbReference type="PANTHER" id="PTHR47506">
    <property type="entry name" value="TRANSCRIPTIONAL REGULATORY PROTEIN"/>
    <property type="match status" value="1"/>
</dbReference>
<evidence type="ECO:0000256" key="1">
    <source>
        <dbReference type="ARBA" id="ARBA00023015"/>
    </source>
</evidence>
<evidence type="ECO:0000259" key="6">
    <source>
        <dbReference type="PROSITE" id="PS50977"/>
    </source>
</evidence>
<dbReference type="PANTHER" id="PTHR47506:SF6">
    <property type="entry name" value="HTH-TYPE TRANSCRIPTIONAL REPRESSOR NEMR"/>
    <property type="match status" value="1"/>
</dbReference>
<evidence type="ECO:0000256" key="5">
    <source>
        <dbReference type="SAM" id="MobiDB-lite"/>
    </source>
</evidence>
<evidence type="ECO:0000256" key="3">
    <source>
        <dbReference type="ARBA" id="ARBA00023163"/>
    </source>
</evidence>
<feature type="compositionally biased region" description="Polar residues" evidence="5">
    <location>
        <begin position="1"/>
        <end position="14"/>
    </location>
</feature>
<keyword evidence="1" id="KW-0805">Transcription regulation</keyword>